<dbReference type="AlphaFoldDB" id="A0AAV8P9H0"/>
<dbReference type="GO" id="GO:0004722">
    <property type="term" value="F:protein serine/threonine phosphatase activity"/>
    <property type="evidence" value="ECO:0007669"/>
    <property type="project" value="UniProtKB-EC"/>
</dbReference>
<organism evidence="7 8">
    <name type="scientific">Ensete ventricosum</name>
    <name type="common">Abyssinian banana</name>
    <name type="synonym">Musa ensete</name>
    <dbReference type="NCBI Taxonomy" id="4639"/>
    <lineage>
        <taxon>Eukaryota</taxon>
        <taxon>Viridiplantae</taxon>
        <taxon>Streptophyta</taxon>
        <taxon>Embryophyta</taxon>
        <taxon>Tracheophyta</taxon>
        <taxon>Spermatophyta</taxon>
        <taxon>Magnoliopsida</taxon>
        <taxon>Liliopsida</taxon>
        <taxon>Zingiberales</taxon>
        <taxon>Musaceae</taxon>
        <taxon>Ensete</taxon>
    </lineage>
</organism>
<gene>
    <name evidence="7" type="ORF">OPV22_025309</name>
</gene>
<comment type="catalytic activity">
    <reaction evidence="5">
        <text>O-phospho-L-threonyl-[protein] + H2O = L-threonyl-[protein] + phosphate</text>
        <dbReference type="Rhea" id="RHEA:47004"/>
        <dbReference type="Rhea" id="RHEA-COMP:11060"/>
        <dbReference type="Rhea" id="RHEA-COMP:11605"/>
        <dbReference type="ChEBI" id="CHEBI:15377"/>
        <dbReference type="ChEBI" id="CHEBI:30013"/>
        <dbReference type="ChEBI" id="CHEBI:43474"/>
        <dbReference type="ChEBI" id="CHEBI:61977"/>
        <dbReference type="EC" id="3.1.3.16"/>
    </reaction>
</comment>
<dbReference type="CDD" id="cd00143">
    <property type="entry name" value="PP2Cc"/>
    <property type="match status" value="1"/>
</dbReference>
<dbReference type="PANTHER" id="PTHR47992">
    <property type="entry name" value="PROTEIN PHOSPHATASE"/>
    <property type="match status" value="1"/>
</dbReference>
<reference evidence="7 8" key="1">
    <citation type="submission" date="2022-12" db="EMBL/GenBank/DDBJ databases">
        <title>Chromosome-scale assembly of the Ensete ventricosum genome.</title>
        <authorList>
            <person name="Dussert Y."/>
            <person name="Stocks J."/>
            <person name="Wendawek A."/>
            <person name="Woldeyes F."/>
            <person name="Nichols R.A."/>
            <person name="Borrell J.S."/>
        </authorList>
    </citation>
    <scope>NUCLEOTIDE SEQUENCE [LARGE SCALE GENOMIC DNA]</scope>
    <source>
        <strain evidence="8">cv. Maze</strain>
        <tissue evidence="7">Seeds</tissue>
    </source>
</reference>
<proteinExistence type="predicted"/>
<dbReference type="Pfam" id="PF00481">
    <property type="entry name" value="PP2C"/>
    <property type="match status" value="1"/>
</dbReference>
<evidence type="ECO:0000313" key="7">
    <source>
        <dbReference type="EMBL" id="KAJ8470966.1"/>
    </source>
</evidence>
<evidence type="ECO:0000256" key="3">
    <source>
        <dbReference type="ARBA" id="ARBA00022912"/>
    </source>
</evidence>
<comment type="caution">
    <text evidence="7">The sequence shown here is derived from an EMBL/GenBank/DDBJ whole genome shotgun (WGS) entry which is preliminary data.</text>
</comment>
<evidence type="ECO:0000256" key="5">
    <source>
        <dbReference type="ARBA" id="ARBA00048336"/>
    </source>
</evidence>
<evidence type="ECO:0000256" key="2">
    <source>
        <dbReference type="ARBA" id="ARBA00022801"/>
    </source>
</evidence>
<protein>
    <recommendedName>
        <fullName evidence="1">protein-serine/threonine phosphatase</fullName>
        <ecNumber evidence="1">3.1.3.16</ecNumber>
    </recommendedName>
</protein>
<dbReference type="InterPro" id="IPR036457">
    <property type="entry name" value="PPM-type-like_dom_sf"/>
</dbReference>
<name>A0AAV8P9H0_ENSVE</name>
<sequence>MGSCFSSASSKNQASLERKECEEEAVEVCVEQGDDGLSPDEERRRRRIASSLYSHQGDKGLNQDAAILCKGYGTEEGLFCAVFDGHGTSGHTVSRVVRDYLPALLLSERNALPLAQEDDEFTDGNDTSSTDGEEVLDVWKEACINAYRTMDEELKVRPSLDCSFSGTTAVSIIKQGGDLIIANLGDSRAVMGTVSEEEEGGHLVAIQLTTDLKPSIPQEAERIRKSNGRVFAHEREPHIQRVWLPDEDFPGLAMTRALGDFQLKDNGIISVPQVAHRRLTSRDRFIVLATDGVWDALSNEEAVSIVWSTDSNDDASKKLVEAARNAWKSKFPSAKVDDCTAACLFFQETKKAAVTISNSSRQVDERSYLL</sequence>
<dbReference type="SMART" id="SM00332">
    <property type="entry name" value="PP2Cc"/>
    <property type="match status" value="1"/>
</dbReference>
<keyword evidence="2" id="KW-0378">Hydrolase</keyword>
<dbReference type="PROSITE" id="PS51746">
    <property type="entry name" value="PPM_2"/>
    <property type="match status" value="1"/>
</dbReference>
<dbReference type="EC" id="3.1.3.16" evidence="1"/>
<dbReference type="SUPFAM" id="SSF81606">
    <property type="entry name" value="PP2C-like"/>
    <property type="match status" value="1"/>
</dbReference>
<evidence type="ECO:0000259" key="6">
    <source>
        <dbReference type="PROSITE" id="PS51746"/>
    </source>
</evidence>
<dbReference type="InterPro" id="IPR001932">
    <property type="entry name" value="PPM-type_phosphatase-like_dom"/>
</dbReference>
<accession>A0AAV8P9H0</accession>
<keyword evidence="8" id="KW-1185">Reference proteome</keyword>
<dbReference type="Proteomes" id="UP001222027">
    <property type="component" value="Unassembled WGS sequence"/>
</dbReference>
<keyword evidence="3" id="KW-0904">Protein phosphatase</keyword>
<dbReference type="InterPro" id="IPR015655">
    <property type="entry name" value="PP2C"/>
</dbReference>
<feature type="domain" description="PPM-type phosphatase" evidence="6">
    <location>
        <begin position="49"/>
        <end position="346"/>
    </location>
</feature>
<dbReference type="Gene3D" id="3.60.40.10">
    <property type="entry name" value="PPM-type phosphatase domain"/>
    <property type="match status" value="1"/>
</dbReference>
<comment type="catalytic activity">
    <reaction evidence="4">
        <text>O-phospho-L-seryl-[protein] + H2O = L-seryl-[protein] + phosphate</text>
        <dbReference type="Rhea" id="RHEA:20629"/>
        <dbReference type="Rhea" id="RHEA-COMP:9863"/>
        <dbReference type="Rhea" id="RHEA-COMP:11604"/>
        <dbReference type="ChEBI" id="CHEBI:15377"/>
        <dbReference type="ChEBI" id="CHEBI:29999"/>
        <dbReference type="ChEBI" id="CHEBI:43474"/>
        <dbReference type="ChEBI" id="CHEBI:83421"/>
        <dbReference type="EC" id="3.1.3.16"/>
    </reaction>
</comment>
<evidence type="ECO:0000256" key="4">
    <source>
        <dbReference type="ARBA" id="ARBA00047761"/>
    </source>
</evidence>
<evidence type="ECO:0000256" key="1">
    <source>
        <dbReference type="ARBA" id="ARBA00013081"/>
    </source>
</evidence>
<evidence type="ECO:0000313" key="8">
    <source>
        <dbReference type="Proteomes" id="UP001222027"/>
    </source>
</evidence>
<dbReference type="EMBL" id="JAQQAF010000007">
    <property type="protein sequence ID" value="KAJ8470966.1"/>
    <property type="molecule type" value="Genomic_DNA"/>
</dbReference>